<name>A0A0E9MYY4_9BACT</name>
<evidence type="ECO:0000256" key="1">
    <source>
        <dbReference type="SAM" id="SignalP"/>
    </source>
</evidence>
<feature type="signal peptide" evidence="1">
    <location>
        <begin position="1"/>
        <end position="22"/>
    </location>
</feature>
<comment type="caution">
    <text evidence="2">The sequence shown here is derived from an EMBL/GenBank/DDBJ whole genome shotgun (WGS) entry which is preliminary data.</text>
</comment>
<evidence type="ECO:0000313" key="2">
    <source>
        <dbReference type="EMBL" id="GAO42819.1"/>
    </source>
</evidence>
<keyword evidence="1" id="KW-0732">Signal</keyword>
<keyword evidence="3" id="KW-1185">Reference proteome</keyword>
<evidence type="ECO:0000313" key="3">
    <source>
        <dbReference type="Proteomes" id="UP000033121"/>
    </source>
</evidence>
<dbReference type="Proteomes" id="UP000033121">
    <property type="component" value="Unassembled WGS sequence"/>
</dbReference>
<dbReference type="AlphaFoldDB" id="A0A0E9MYY4"/>
<dbReference type="RefSeq" id="WP_046368415.1">
    <property type="nucleotide sequence ID" value="NZ_BBWV01000001.1"/>
</dbReference>
<dbReference type="STRING" id="1220578.FPE01S_01_18370"/>
<protein>
    <submittedName>
        <fullName evidence="2">Uncharacterized protein</fullName>
    </submittedName>
</protein>
<dbReference type="EMBL" id="BBWV01000001">
    <property type="protein sequence ID" value="GAO42819.1"/>
    <property type="molecule type" value="Genomic_DNA"/>
</dbReference>
<reference evidence="2 3" key="1">
    <citation type="submission" date="2015-04" db="EMBL/GenBank/DDBJ databases">
        <title>Whole genome shotgun sequence of Flavihumibacter petaseus NBRC 106054.</title>
        <authorList>
            <person name="Miyazawa S."/>
            <person name="Hosoyama A."/>
            <person name="Hashimoto M."/>
            <person name="Noguchi M."/>
            <person name="Tsuchikane K."/>
            <person name="Ohji S."/>
            <person name="Yamazoe A."/>
            <person name="Ichikawa N."/>
            <person name="Kimura A."/>
            <person name="Fujita N."/>
        </authorList>
    </citation>
    <scope>NUCLEOTIDE SEQUENCE [LARGE SCALE GENOMIC DNA]</scope>
    <source>
        <strain evidence="2 3">NBRC 106054</strain>
    </source>
</reference>
<sequence>MRFYLFLLGLACLLAGSCSKSAEPPADSPSPQDKEILMRVFTAPGGLRDPETTQASLKITILKASNSNVHTEVVYDTLVRMRKLHEFPGPKEPMELGTSIRLKVPGHDLLSISYQIFYQGGQKWETISGNAAVPASNSPFHYDIKL</sequence>
<accession>A0A0E9MYY4</accession>
<organism evidence="2 3">
    <name type="scientific">Flavihumibacter petaseus NBRC 106054</name>
    <dbReference type="NCBI Taxonomy" id="1220578"/>
    <lineage>
        <taxon>Bacteria</taxon>
        <taxon>Pseudomonadati</taxon>
        <taxon>Bacteroidota</taxon>
        <taxon>Chitinophagia</taxon>
        <taxon>Chitinophagales</taxon>
        <taxon>Chitinophagaceae</taxon>
        <taxon>Flavihumibacter</taxon>
    </lineage>
</organism>
<feature type="chain" id="PRO_5002430271" evidence="1">
    <location>
        <begin position="23"/>
        <end position="146"/>
    </location>
</feature>
<gene>
    <name evidence="2" type="ORF">FPE01S_01_18370</name>
</gene>
<proteinExistence type="predicted"/>
<dbReference type="PROSITE" id="PS51257">
    <property type="entry name" value="PROKAR_LIPOPROTEIN"/>
    <property type="match status" value="1"/>
</dbReference>